<dbReference type="OrthoDB" id="10640923at2759"/>
<dbReference type="EMBL" id="KV442084">
    <property type="protein sequence ID" value="OAQ24995.1"/>
    <property type="molecule type" value="Genomic_DNA"/>
</dbReference>
<name>A0A197JIM3_9FUNG</name>
<accession>A0A197JIM3</accession>
<evidence type="ECO:0000313" key="2">
    <source>
        <dbReference type="EMBL" id="OAQ24995.1"/>
    </source>
</evidence>
<reference evidence="2 3" key="1">
    <citation type="submission" date="2016-05" db="EMBL/GenBank/DDBJ databases">
        <title>Genome sequencing reveals origins of a unique bacterial endosymbiosis in the earliest lineages of terrestrial Fungi.</title>
        <authorList>
            <consortium name="DOE Joint Genome Institute"/>
            <person name="Uehling J."/>
            <person name="Gryganskyi A."/>
            <person name="Hameed K."/>
            <person name="Tschaplinski T."/>
            <person name="Misztal P."/>
            <person name="Wu S."/>
            <person name="Desiro A."/>
            <person name="Vande Pol N."/>
            <person name="Du Z.-Y."/>
            <person name="Zienkiewicz A."/>
            <person name="Zienkiewicz K."/>
            <person name="Morin E."/>
            <person name="Tisserant E."/>
            <person name="Splivallo R."/>
            <person name="Hainaut M."/>
            <person name="Henrissat B."/>
            <person name="Ohm R."/>
            <person name="Kuo A."/>
            <person name="Yan J."/>
            <person name="Lipzen A."/>
            <person name="Nolan M."/>
            <person name="Labutti K."/>
            <person name="Barry K."/>
            <person name="Goldstein A."/>
            <person name="Labbe J."/>
            <person name="Schadt C."/>
            <person name="Tuskan G."/>
            <person name="Grigoriev I."/>
            <person name="Martin F."/>
            <person name="Vilgalys R."/>
            <person name="Bonito G."/>
        </authorList>
    </citation>
    <scope>NUCLEOTIDE SEQUENCE [LARGE SCALE GENOMIC DNA]</scope>
    <source>
        <strain evidence="2 3">AG-77</strain>
    </source>
</reference>
<feature type="compositionally biased region" description="Low complexity" evidence="1">
    <location>
        <begin position="132"/>
        <end position="142"/>
    </location>
</feature>
<dbReference type="Proteomes" id="UP000078512">
    <property type="component" value="Unassembled WGS sequence"/>
</dbReference>
<sequence length="221" mass="24304">MSVLGYACRNCQSAPFRIVDTWAGSLMDIQMAQKEAVYMSVNERETNPFLYDTEINPLNNESQWAERSCMLAGSLMDIQMAPKEAVYMSVNEREPNPFLYDTEINPLNNESRDSPQVALTAKPICIEKTLFNNNNNNSSNNNNKKEQSSPSAPTAPFVSGKARQAVSTLWSSSTSRSTSSRPILTPMVSPVLSRDAPTTSRDQIKDALKKAGSITKVGGKA</sequence>
<keyword evidence="3" id="KW-1185">Reference proteome</keyword>
<gene>
    <name evidence="2" type="ORF">K457DRAFT_23569</name>
</gene>
<feature type="region of interest" description="Disordered" evidence="1">
    <location>
        <begin position="131"/>
        <end position="202"/>
    </location>
</feature>
<proteinExistence type="predicted"/>
<organism evidence="2 3">
    <name type="scientific">Linnemannia elongata AG-77</name>
    <dbReference type="NCBI Taxonomy" id="1314771"/>
    <lineage>
        <taxon>Eukaryota</taxon>
        <taxon>Fungi</taxon>
        <taxon>Fungi incertae sedis</taxon>
        <taxon>Mucoromycota</taxon>
        <taxon>Mortierellomycotina</taxon>
        <taxon>Mortierellomycetes</taxon>
        <taxon>Mortierellales</taxon>
        <taxon>Mortierellaceae</taxon>
        <taxon>Linnemannia</taxon>
    </lineage>
</organism>
<feature type="compositionally biased region" description="Low complexity" evidence="1">
    <location>
        <begin position="171"/>
        <end position="181"/>
    </location>
</feature>
<evidence type="ECO:0000256" key="1">
    <source>
        <dbReference type="SAM" id="MobiDB-lite"/>
    </source>
</evidence>
<dbReference type="AlphaFoldDB" id="A0A197JIM3"/>
<evidence type="ECO:0000313" key="3">
    <source>
        <dbReference type="Proteomes" id="UP000078512"/>
    </source>
</evidence>
<protein>
    <submittedName>
        <fullName evidence="2">Uncharacterized protein</fullName>
    </submittedName>
</protein>